<gene>
    <name evidence="2" type="primary">Necator_chrI.g1854</name>
    <name evidence="2" type="ORF">RB195_005728</name>
</gene>
<evidence type="ECO:0000313" key="3">
    <source>
        <dbReference type="Proteomes" id="UP001303046"/>
    </source>
</evidence>
<evidence type="ECO:0000313" key="2">
    <source>
        <dbReference type="EMBL" id="KAK6728262.1"/>
    </source>
</evidence>
<feature type="region of interest" description="Disordered" evidence="1">
    <location>
        <begin position="332"/>
        <end position="375"/>
    </location>
</feature>
<name>A0ABR1BSE4_NECAM</name>
<comment type="caution">
    <text evidence="2">The sequence shown here is derived from an EMBL/GenBank/DDBJ whole genome shotgun (WGS) entry which is preliminary data.</text>
</comment>
<organism evidence="2 3">
    <name type="scientific">Necator americanus</name>
    <name type="common">Human hookworm</name>
    <dbReference type="NCBI Taxonomy" id="51031"/>
    <lineage>
        <taxon>Eukaryota</taxon>
        <taxon>Metazoa</taxon>
        <taxon>Ecdysozoa</taxon>
        <taxon>Nematoda</taxon>
        <taxon>Chromadorea</taxon>
        <taxon>Rhabditida</taxon>
        <taxon>Rhabditina</taxon>
        <taxon>Rhabditomorpha</taxon>
        <taxon>Strongyloidea</taxon>
        <taxon>Ancylostomatidae</taxon>
        <taxon>Bunostominae</taxon>
        <taxon>Necator</taxon>
    </lineage>
</organism>
<sequence length="375" mass="43880">MTNDLTSELGTRRLAAWGAYKNIEDVVKKTRNNRLRAHLFNITVLPALTYASETWAFRKQEESARTARRPPTRWSDFFTKSFKENYDALRVPRERRNHWATLARDRDKWKNYWHPLDQLEDQRESRMTEKRSPAINIDNKADAEEEFLAEYYPDILSNYSNSSGTISYDTILTPRRPEQREIRFATKGTTQNELCYFAQEIELLPPPLVPEAVDWDLLKRLNRLLGYKERTKKTIEVQRAEKGTVEQSKKVIEQAILKFLDRPAGMAMNISTVSNTKPARLAIRVCPTERMRTAAEPLLTMEALKETFHTDPNFITEAELVREQTKLFKKRVAKRQQEAEARKLPRPTFPKDPPVHESRSYGPAVMSRDLHHYKT</sequence>
<dbReference type="EMBL" id="JAVFWL010000001">
    <property type="protein sequence ID" value="KAK6728262.1"/>
    <property type="molecule type" value="Genomic_DNA"/>
</dbReference>
<evidence type="ECO:0000256" key="1">
    <source>
        <dbReference type="SAM" id="MobiDB-lite"/>
    </source>
</evidence>
<accession>A0ABR1BSE4</accession>
<dbReference type="Proteomes" id="UP001303046">
    <property type="component" value="Unassembled WGS sequence"/>
</dbReference>
<proteinExistence type="predicted"/>
<keyword evidence="3" id="KW-1185">Reference proteome</keyword>
<reference evidence="2 3" key="1">
    <citation type="submission" date="2023-08" db="EMBL/GenBank/DDBJ databases">
        <title>A Necator americanus chromosomal reference genome.</title>
        <authorList>
            <person name="Ilik V."/>
            <person name="Petrzelkova K.J."/>
            <person name="Pardy F."/>
            <person name="Fuh T."/>
            <person name="Niatou-Singa F.S."/>
            <person name="Gouil Q."/>
            <person name="Baker L."/>
            <person name="Ritchie M.E."/>
            <person name="Jex A.R."/>
            <person name="Gazzola D."/>
            <person name="Li H."/>
            <person name="Toshio Fujiwara R."/>
            <person name="Zhan B."/>
            <person name="Aroian R.V."/>
            <person name="Pafco B."/>
            <person name="Schwarz E.M."/>
        </authorList>
    </citation>
    <scope>NUCLEOTIDE SEQUENCE [LARGE SCALE GENOMIC DNA]</scope>
    <source>
        <strain evidence="2 3">Aroian</strain>
        <tissue evidence="2">Whole animal</tissue>
    </source>
</reference>
<protein>
    <submittedName>
        <fullName evidence="2">Uncharacterized protein</fullName>
    </submittedName>
</protein>